<sequence>MTVTTMTFQHVNAFDALMAQAGAAVGNALRSVANLFATDAAAEPRTAQELLDWADQYEATQPSYAADLRAAAQRHLGQ</sequence>
<gene>
    <name evidence="1" type="ORF">Q8X39_13580</name>
</gene>
<reference evidence="1 2" key="1">
    <citation type="submission" date="2023-08" db="EMBL/GenBank/DDBJ databases">
        <authorList>
            <person name="Roldan D.M."/>
            <person name="Menes R.J."/>
        </authorList>
    </citation>
    <scope>NUCLEOTIDE SEQUENCE [LARGE SCALE GENOMIC DNA]</scope>
    <source>
        <strain evidence="1 2">CCM 2812</strain>
    </source>
</reference>
<organism evidence="1 2">
    <name type="scientific">Leptothrix discophora</name>
    <dbReference type="NCBI Taxonomy" id="89"/>
    <lineage>
        <taxon>Bacteria</taxon>
        <taxon>Pseudomonadati</taxon>
        <taxon>Pseudomonadota</taxon>
        <taxon>Betaproteobacteria</taxon>
        <taxon>Burkholderiales</taxon>
        <taxon>Sphaerotilaceae</taxon>
        <taxon>Leptothrix</taxon>
    </lineage>
</organism>
<evidence type="ECO:0000313" key="1">
    <source>
        <dbReference type="EMBL" id="MDP4301668.1"/>
    </source>
</evidence>
<dbReference type="EMBL" id="JAUZEE010000007">
    <property type="protein sequence ID" value="MDP4301668.1"/>
    <property type="molecule type" value="Genomic_DNA"/>
</dbReference>
<accession>A0ABT9G651</accession>
<name>A0ABT9G651_LEPDI</name>
<evidence type="ECO:0000313" key="2">
    <source>
        <dbReference type="Proteomes" id="UP001235760"/>
    </source>
</evidence>
<keyword evidence="2" id="KW-1185">Reference proteome</keyword>
<dbReference type="Proteomes" id="UP001235760">
    <property type="component" value="Unassembled WGS sequence"/>
</dbReference>
<protein>
    <submittedName>
        <fullName evidence="1">Uncharacterized protein</fullName>
    </submittedName>
</protein>
<comment type="caution">
    <text evidence="1">The sequence shown here is derived from an EMBL/GenBank/DDBJ whole genome shotgun (WGS) entry which is preliminary data.</text>
</comment>
<dbReference type="RefSeq" id="WP_305750218.1">
    <property type="nucleotide sequence ID" value="NZ_JAUZEE010000007.1"/>
</dbReference>
<proteinExistence type="predicted"/>